<dbReference type="Gene3D" id="3.30.420.10">
    <property type="entry name" value="Ribonuclease H-like superfamily/Ribonuclease H"/>
    <property type="match status" value="1"/>
</dbReference>
<dbReference type="Proteomes" id="UP000325755">
    <property type="component" value="Chromosome"/>
</dbReference>
<dbReference type="KEGG" id="mmob:F6R98_09795"/>
<evidence type="ECO:0000313" key="2">
    <source>
        <dbReference type="EMBL" id="QFY41668.1"/>
    </source>
</evidence>
<dbReference type="PANTHER" id="PTHR35004:SF7">
    <property type="entry name" value="INTEGRASE PROTEIN"/>
    <property type="match status" value="1"/>
</dbReference>
<dbReference type="EMBL" id="CP044205">
    <property type="protein sequence ID" value="QFY44076.1"/>
    <property type="molecule type" value="Genomic_DNA"/>
</dbReference>
<dbReference type="OrthoDB" id="491070at2"/>
<dbReference type="AlphaFoldDB" id="A0A5Q0BH57"/>
<dbReference type="GO" id="GO:0015074">
    <property type="term" value="P:DNA integration"/>
    <property type="evidence" value="ECO:0007669"/>
    <property type="project" value="InterPro"/>
</dbReference>
<dbReference type="EMBL" id="CP044205">
    <property type="protein sequence ID" value="QFY41668.1"/>
    <property type="molecule type" value="Genomic_DNA"/>
</dbReference>
<reference evidence="3 7" key="1">
    <citation type="submission" date="2019-09" db="EMBL/GenBank/DDBJ databases">
        <title>Ecophysiology of the spiral-shaped methanotroph Methylospira mobilis as revealed by the complete genome sequence.</title>
        <authorList>
            <person name="Oshkin I.Y."/>
            <person name="Dedysh S.N."/>
            <person name="Miroshnikov K."/>
            <person name="Danilova O.V."/>
            <person name="Hakobyan A."/>
            <person name="Liesack W."/>
        </authorList>
    </citation>
    <scope>NUCLEOTIDE SEQUENCE [LARGE SCALE GENOMIC DNA]</scope>
    <source>
        <strain evidence="3 7">Shm1</strain>
    </source>
</reference>
<dbReference type="PROSITE" id="PS50994">
    <property type="entry name" value="INTEGRASE"/>
    <property type="match status" value="1"/>
</dbReference>
<dbReference type="KEGG" id="mmob:F6R98_18165"/>
<evidence type="ECO:0000259" key="1">
    <source>
        <dbReference type="PROSITE" id="PS50994"/>
    </source>
</evidence>
<dbReference type="KEGG" id="mmob:F6R98_14985"/>
<gene>
    <name evidence="2" type="ORF">F6R98_02700</name>
    <name evidence="3" type="ORF">F6R98_09795</name>
    <name evidence="4" type="ORF">F6R98_14985</name>
    <name evidence="5" type="ORF">F6R98_16750</name>
    <name evidence="6" type="ORF">F6R98_18165</name>
</gene>
<accession>A0A5Q0BH57</accession>
<dbReference type="EMBL" id="CP044205">
    <property type="protein sequence ID" value="QFY44320.1"/>
    <property type="molecule type" value="Genomic_DNA"/>
</dbReference>
<dbReference type="InterPro" id="IPR036397">
    <property type="entry name" value="RNaseH_sf"/>
</dbReference>
<sequence>MPTPFTRHKQIPIDSLLQLRQRLDRLPRKSSERANQIAAVATLYGVSIATVYRALTEFNRPHAAHRADHGKPRILQASELERYCELVAALKLRTTNKNGRHLSTRRAIGLLEDYGVETALGLVRAPKGLLTRTTVNRYLSLWHLDQPRLTREPAAVRFQAECSNDCWQFDMSPSDLKHIDKPEWVDPSKGQPTLMLFSVVDDRSGVNYQEYRCVYGEDAESALRFLFNAMAPKADAAFPFQGMPKMIYLDNGPVAKSRVFQNVMLALGIEWQTHMPAGKDGRRTTARSKGKVERAFRTLKEAYETLYHFHKPETERQANEWLLRHLIHIHNARRHRSEPHTLMDDWLKNLPSEGVREMCAWEQFCRFAREPERRKVGIDARLSVGGTEYEVEPDMAGERVVLLWGLFDDELYVEFKGERFGPYHPVSGPIPLHRYRSFKRGKADERADHIRALADQLGLPIAALSGNDVRLSPPTAAAAAPIPKQPFNAEAHEYHFPSVIAAKLAIADDLAQPLAKLPPEDRSFIDQVLSETLVRRIVLERVRDYFRRNKKKGDKPCGLT</sequence>
<dbReference type="EMBL" id="CP044205">
    <property type="protein sequence ID" value="QFY42869.1"/>
    <property type="molecule type" value="Genomic_DNA"/>
</dbReference>
<dbReference type="SUPFAM" id="SSF53098">
    <property type="entry name" value="Ribonuclease H-like"/>
    <property type="match status" value="1"/>
</dbReference>
<dbReference type="KEGG" id="mmob:F6R98_16750"/>
<protein>
    <submittedName>
        <fullName evidence="3">Transposase family protein</fullName>
    </submittedName>
</protein>
<evidence type="ECO:0000313" key="4">
    <source>
        <dbReference type="EMBL" id="QFY43768.1"/>
    </source>
</evidence>
<dbReference type="EMBL" id="CP044205">
    <property type="protein sequence ID" value="QFY43768.1"/>
    <property type="molecule type" value="Genomic_DNA"/>
</dbReference>
<organism evidence="3 7">
    <name type="scientific">Candidatus Methylospira mobilis</name>
    <dbReference type="NCBI Taxonomy" id="1808979"/>
    <lineage>
        <taxon>Bacteria</taxon>
        <taxon>Pseudomonadati</taxon>
        <taxon>Pseudomonadota</taxon>
        <taxon>Gammaproteobacteria</taxon>
        <taxon>Methylococcales</taxon>
        <taxon>Methylococcaceae</taxon>
        <taxon>Candidatus Methylospira</taxon>
    </lineage>
</organism>
<evidence type="ECO:0000313" key="5">
    <source>
        <dbReference type="EMBL" id="QFY44076.1"/>
    </source>
</evidence>
<dbReference type="InterPro" id="IPR012337">
    <property type="entry name" value="RNaseH-like_sf"/>
</dbReference>
<dbReference type="InterPro" id="IPR001584">
    <property type="entry name" value="Integrase_cat-core"/>
</dbReference>
<dbReference type="KEGG" id="mmob:F6R98_02700"/>
<evidence type="ECO:0000313" key="7">
    <source>
        <dbReference type="Proteomes" id="UP000325755"/>
    </source>
</evidence>
<proteinExistence type="predicted"/>
<feature type="domain" description="Integrase catalytic" evidence="1">
    <location>
        <begin position="149"/>
        <end position="350"/>
    </location>
</feature>
<dbReference type="GO" id="GO:0003676">
    <property type="term" value="F:nucleic acid binding"/>
    <property type="evidence" value="ECO:0007669"/>
    <property type="project" value="InterPro"/>
</dbReference>
<dbReference type="PANTHER" id="PTHR35004">
    <property type="entry name" value="TRANSPOSASE RV3428C-RELATED"/>
    <property type="match status" value="1"/>
</dbReference>
<evidence type="ECO:0000313" key="3">
    <source>
        <dbReference type="EMBL" id="QFY42869.1"/>
    </source>
</evidence>
<evidence type="ECO:0000313" key="6">
    <source>
        <dbReference type="EMBL" id="QFY44320.1"/>
    </source>
</evidence>
<keyword evidence="7" id="KW-1185">Reference proteome</keyword>
<name>A0A5Q0BH57_9GAMM</name>